<organism evidence="5 6">
    <name type="scientific">Gonium pectorale</name>
    <name type="common">Green alga</name>
    <dbReference type="NCBI Taxonomy" id="33097"/>
    <lineage>
        <taxon>Eukaryota</taxon>
        <taxon>Viridiplantae</taxon>
        <taxon>Chlorophyta</taxon>
        <taxon>core chlorophytes</taxon>
        <taxon>Chlorophyceae</taxon>
        <taxon>CS clade</taxon>
        <taxon>Chlamydomonadales</taxon>
        <taxon>Volvocaceae</taxon>
        <taxon>Gonium</taxon>
    </lineage>
</organism>
<dbReference type="SUPFAM" id="SSF50249">
    <property type="entry name" value="Nucleic acid-binding proteins"/>
    <property type="match status" value="3"/>
</dbReference>
<evidence type="ECO:0000313" key="6">
    <source>
        <dbReference type="Proteomes" id="UP000075714"/>
    </source>
</evidence>
<dbReference type="Proteomes" id="UP000075714">
    <property type="component" value="Unassembled WGS sequence"/>
</dbReference>
<reference evidence="6" key="1">
    <citation type="journal article" date="2016" name="Nat. Commun.">
        <title>The Gonium pectorale genome demonstrates co-option of cell cycle regulation during the evolution of multicellularity.</title>
        <authorList>
            <person name="Hanschen E.R."/>
            <person name="Marriage T.N."/>
            <person name="Ferris P.J."/>
            <person name="Hamaji T."/>
            <person name="Toyoda A."/>
            <person name="Fujiyama A."/>
            <person name="Neme R."/>
            <person name="Noguchi H."/>
            <person name="Minakuchi Y."/>
            <person name="Suzuki M."/>
            <person name="Kawai-Toyooka H."/>
            <person name="Smith D.R."/>
            <person name="Sparks H."/>
            <person name="Anderson J."/>
            <person name="Bakaric R."/>
            <person name="Luria V."/>
            <person name="Karger A."/>
            <person name="Kirschner M.W."/>
            <person name="Durand P.M."/>
            <person name="Michod R.E."/>
            <person name="Nozaki H."/>
            <person name="Olson B.J."/>
        </authorList>
    </citation>
    <scope>NUCLEOTIDE SEQUENCE [LARGE SCALE GENOMIC DNA]</scope>
    <source>
        <strain evidence="6">NIES-2863</strain>
    </source>
</reference>
<name>A0A150G0M6_GONPE</name>
<evidence type="ECO:0000313" key="5">
    <source>
        <dbReference type="EMBL" id="KXZ42870.1"/>
    </source>
</evidence>
<dbReference type="InterPro" id="IPR050437">
    <property type="entry name" value="Ribos_protein_bS1-like"/>
</dbReference>
<dbReference type="GO" id="GO:0003735">
    <property type="term" value="F:structural constituent of ribosome"/>
    <property type="evidence" value="ECO:0007669"/>
    <property type="project" value="TreeGrafter"/>
</dbReference>
<comment type="caution">
    <text evidence="5">The sequence shown here is derived from an EMBL/GenBank/DDBJ whole genome shotgun (WGS) entry which is preliminary data.</text>
</comment>
<evidence type="ECO:0000256" key="2">
    <source>
        <dbReference type="ARBA" id="ARBA00022980"/>
    </source>
</evidence>
<gene>
    <name evidence="5" type="ORF">GPECTOR_113g282</name>
</gene>
<dbReference type="GO" id="GO:0006412">
    <property type="term" value="P:translation"/>
    <property type="evidence" value="ECO:0007669"/>
    <property type="project" value="TreeGrafter"/>
</dbReference>
<dbReference type="GO" id="GO:0003729">
    <property type="term" value="F:mRNA binding"/>
    <property type="evidence" value="ECO:0007669"/>
    <property type="project" value="TreeGrafter"/>
</dbReference>
<keyword evidence="2" id="KW-0689">Ribosomal protein</keyword>
<keyword evidence="3" id="KW-0687">Ribonucleoprotein</keyword>
<evidence type="ECO:0000256" key="3">
    <source>
        <dbReference type="ARBA" id="ARBA00023274"/>
    </source>
</evidence>
<dbReference type="EMBL" id="LSYV01000113">
    <property type="protein sequence ID" value="KXZ42870.1"/>
    <property type="molecule type" value="Genomic_DNA"/>
</dbReference>
<dbReference type="Pfam" id="PF00575">
    <property type="entry name" value="S1"/>
    <property type="match status" value="3"/>
</dbReference>
<accession>A0A150G0M6</accession>
<comment type="similarity">
    <text evidence="1">Belongs to the bacterial ribosomal protein bS1 family.</text>
</comment>
<proteinExistence type="inferred from homology"/>
<dbReference type="OrthoDB" id="412781at2759"/>
<feature type="domain" description="S1 motif" evidence="4">
    <location>
        <begin position="229"/>
        <end position="296"/>
    </location>
</feature>
<dbReference type="SMART" id="SM00316">
    <property type="entry name" value="S1"/>
    <property type="match status" value="3"/>
</dbReference>
<evidence type="ECO:0000256" key="1">
    <source>
        <dbReference type="ARBA" id="ARBA00006767"/>
    </source>
</evidence>
<dbReference type="PANTHER" id="PTHR10724">
    <property type="entry name" value="30S RIBOSOMAL PROTEIN S1"/>
    <property type="match status" value="1"/>
</dbReference>
<dbReference type="InterPro" id="IPR003029">
    <property type="entry name" value="S1_domain"/>
</dbReference>
<dbReference type="PROSITE" id="PS50126">
    <property type="entry name" value="S1"/>
    <property type="match status" value="3"/>
</dbReference>
<dbReference type="FunFam" id="2.40.50.140:FF:000102">
    <property type="entry name" value="30S ribosomal protein S1"/>
    <property type="match status" value="1"/>
</dbReference>
<dbReference type="PANTHER" id="PTHR10724:SF7">
    <property type="entry name" value="SMALL RIBOSOMAL SUBUNIT PROTEIN BS1C"/>
    <property type="match status" value="1"/>
</dbReference>
<dbReference type="Gene3D" id="2.40.50.140">
    <property type="entry name" value="Nucleic acid-binding proteins"/>
    <property type="match status" value="3"/>
</dbReference>
<keyword evidence="6" id="KW-1185">Reference proteome</keyword>
<feature type="domain" description="S1 motif" evidence="4">
    <location>
        <begin position="142"/>
        <end position="211"/>
    </location>
</feature>
<dbReference type="GO" id="GO:0005840">
    <property type="term" value="C:ribosome"/>
    <property type="evidence" value="ECO:0007669"/>
    <property type="project" value="UniProtKB-KW"/>
</dbReference>
<dbReference type="AlphaFoldDB" id="A0A150G0M6"/>
<sequence>MKLTSLPQRHALPVRGPGLACRPNVVAQAPRKALLSLRVAAIDEPQTSFQGDEQPESALEPVAAPVEDILYVDPAVAEELELQELDQAQEDLLKWMMLDEEEQEADLDEMVDYDEFGDEEYADMHEEVEEMLEAVDYQFKVGDRVTGTVIEVDDDGAYVEIGAKAIAFCPVTECSFARLKTPLEALRPGMQREFMVVEDEEQYGQVIVSLAAMEATTFWTRIRQLQDEDVAVTVTVESVNKGGMLVKFGIYDGFIPVSQFGSAITPDNMDSLVGSELQVKFLEVDEEAERLVFSHKRASSAVTGNDIQGFKVGDVVAGVVQSVKPYGAFIDLGGVTGLLHVSQLSHDRVLVLDKVLAEGDKIKVMILSQDRDRGRVTLSTKKLEPTPGDMLRDPQLVYEKADEMAALFRQRINNATESATAELPLEGVDPMPAGEGQPYVY</sequence>
<evidence type="ECO:0000259" key="4">
    <source>
        <dbReference type="PROSITE" id="PS50126"/>
    </source>
</evidence>
<feature type="domain" description="S1 motif" evidence="4">
    <location>
        <begin position="313"/>
        <end position="381"/>
    </location>
</feature>
<protein>
    <recommendedName>
        <fullName evidence="4">S1 motif domain-containing protein</fullName>
    </recommendedName>
</protein>
<dbReference type="STRING" id="33097.A0A150G0M6"/>
<dbReference type="CDD" id="cd04465">
    <property type="entry name" value="S1_RPS1_repeat_ec2_hs2"/>
    <property type="match status" value="1"/>
</dbReference>
<dbReference type="GO" id="GO:1990904">
    <property type="term" value="C:ribonucleoprotein complex"/>
    <property type="evidence" value="ECO:0007669"/>
    <property type="project" value="UniProtKB-KW"/>
</dbReference>
<dbReference type="InterPro" id="IPR012340">
    <property type="entry name" value="NA-bd_OB-fold"/>
</dbReference>